<name>A0ABP1HDM5_9EUKA</name>
<evidence type="ECO:0000313" key="2">
    <source>
        <dbReference type="EMBL" id="CAL5991971.1"/>
    </source>
</evidence>
<sequence length="113" mass="13086">MCVVVQLVFYYGFKRHLRSFLQKVSSGIILTSHKVTATHSLLRWTKQEKEEQPSKSNRHDKFASLDSEDSSSNDFYGLLSFLRILSRKFAKRSWAAMFSALIFLQSCSWPSLC</sequence>
<dbReference type="Proteomes" id="UP001642409">
    <property type="component" value="Unassembled WGS sequence"/>
</dbReference>
<keyword evidence="3" id="KW-1185">Reference proteome</keyword>
<feature type="compositionally biased region" description="Basic and acidic residues" evidence="1">
    <location>
        <begin position="46"/>
        <end position="63"/>
    </location>
</feature>
<dbReference type="EMBL" id="CAXDID020000028">
    <property type="protein sequence ID" value="CAL5991971.1"/>
    <property type="molecule type" value="Genomic_DNA"/>
</dbReference>
<comment type="caution">
    <text evidence="2">The sequence shown here is derived from an EMBL/GenBank/DDBJ whole genome shotgun (WGS) entry which is preliminary data.</text>
</comment>
<protein>
    <submittedName>
        <fullName evidence="2">Hypothetical_protein</fullName>
    </submittedName>
</protein>
<accession>A0ABP1HDM5</accession>
<organism evidence="2 3">
    <name type="scientific">Hexamita inflata</name>
    <dbReference type="NCBI Taxonomy" id="28002"/>
    <lineage>
        <taxon>Eukaryota</taxon>
        <taxon>Metamonada</taxon>
        <taxon>Diplomonadida</taxon>
        <taxon>Hexamitidae</taxon>
        <taxon>Hexamitinae</taxon>
        <taxon>Hexamita</taxon>
    </lineage>
</organism>
<feature type="region of interest" description="Disordered" evidence="1">
    <location>
        <begin position="46"/>
        <end position="72"/>
    </location>
</feature>
<proteinExistence type="predicted"/>
<evidence type="ECO:0000313" key="3">
    <source>
        <dbReference type="Proteomes" id="UP001642409"/>
    </source>
</evidence>
<gene>
    <name evidence="2" type="ORF">HINF_LOCUS12352</name>
</gene>
<evidence type="ECO:0000256" key="1">
    <source>
        <dbReference type="SAM" id="MobiDB-lite"/>
    </source>
</evidence>
<reference evidence="2 3" key="1">
    <citation type="submission" date="2024-07" db="EMBL/GenBank/DDBJ databases">
        <authorList>
            <person name="Akdeniz Z."/>
        </authorList>
    </citation>
    <scope>NUCLEOTIDE SEQUENCE [LARGE SCALE GENOMIC DNA]</scope>
</reference>